<proteinExistence type="predicted"/>
<sequence length="203" mass="22532">MSGGSDICGTSYSAAKRNAKEEKSEKGDRTTKSSSLTEKKVICFDDGDRDDVQDPHHDGLVITLYISNHFIRRILIDGQSSVNIIQLEVLKRMGIPDSKIVSKSSILVGFSGEVKNTVGDITLPIYIEGVNAIQKFCVIDSLSCYNIIVGRPWIHDMKVVPLMYHQCVKMPTPWGVVKINSDQQEAKDYYTSSMKASAKTRQA</sequence>
<protein>
    <submittedName>
        <fullName evidence="1">Uncharacterized protein</fullName>
    </submittedName>
</protein>
<reference evidence="1 2" key="2">
    <citation type="journal article" date="2022" name="Mol. Ecol. Resour.">
        <title>The genomes of chicory, endive, great burdock and yacon provide insights into Asteraceae paleo-polyploidization history and plant inulin production.</title>
        <authorList>
            <person name="Fan W."/>
            <person name="Wang S."/>
            <person name="Wang H."/>
            <person name="Wang A."/>
            <person name="Jiang F."/>
            <person name="Liu H."/>
            <person name="Zhao H."/>
            <person name="Xu D."/>
            <person name="Zhang Y."/>
        </authorList>
    </citation>
    <scope>NUCLEOTIDE SEQUENCE [LARGE SCALE GENOMIC DNA]</scope>
    <source>
        <strain evidence="2">cv. Yunnan</strain>
        <tissue evidence="1">Leaves</tissue>
    </source>
</reference>
<dbReference type="EMBL" id="CM042024">
    <property type="protein sequence ID" value="KAI3810646.1"/>
    <property type="molecule type" value="Genomic_DNA"/>
</dbReference>
<dbReference type="Proteomes" id="UP001056120">
    <property type="component" value="Linkage Group LG07"/>
</dbReference>
<evidence type="ECO:0000313" key="1">
    <source>
        <dbReference type="EMBL" id="KAI3810646.1"/>
    </source>
</evidence>
<gene>
    <name evidence="1" type="ORF">L1987_20268</name>
</gene>
<reference evidence="2" key="1">
    <citation type="journal article" date="2022" name="Mol. Ecol. Resour.">
        <title>The genomes of chicory, endive, great burdock and yacon provide insights into Asteraceae palaeo-polyploidization history and plant inulin production.</title>
        <authorList>
            <person name="Fan W."/>
            <person name="Wang S."/>
            <person name="Wang H."/>
            <person name="Wang A."/>
            <person name="Jiang F."/>
            <person name="Liu H."/>
            <person name="Zhao H."/>
            <person name="Xu D."/>
            <person name="Zhang Y."/>
        </authorList>
    </citation>
    <scope>NUCLEOTIDE SEQUENCE [LARGE SCALE GENOMIC DNA]</scope>
    <source>
        <strain evidence="2">cv. Yunnan</strain>
    </source>
</reference>
<name>A0ACB9IT69_9ASTR</name>
<keyword evidence="2" id="KW-1185">Reference proteome</keyword>
<evidence type="ECO:0000313" key="2">
    <source>
        <dbReference type="Proteomes" id="UP001056120"/>
    </source>
</evidence>
<organism evidence="1 2">
    <name type="scientific">Smallanthus sonchifolius</name>
    <dbReference type="NCBI Taxonomy" id="185202"/>
    <lineage>
        <taxon>Eukaryota</taxon>
        <taxon>Viridiplantae</taxon>
        <taxon>Streptophyta</taxon>
        <taxon>Embryophyta</taxon>
        <taxon>Tracheophyta</taxon>
        <taxon>Spermatophyta</taxon>
        <taxon>Magnoliopsida</taxon>
        <taxon>eudicotyledons</taxon>
        <taxon>Gunneridae</taxon>
        <taxon>Pentapetalae</taxon>
        <taxon>asterids</taxon>
        <taxon>campanulids</taxon>
        <taxon>Asterales</taxon>
        <taxon>Asteraceae</taxon>
        <taxon>Asteroideae</taxon>
        <taxon>Heliantheae alliance</taxon>
        <taxon>Millerieae</taxon>
        <taxon>Smallanthus</taxon>
    </lineage>
</organism>
<comment type="caution">
    <text evidence="1">The sequence shown here is derived from an EMBL/GenBank/DDBJ whole genome shotgun (WGS) entry which is preliminary data.</text>
</comment>
<accession>A0ACB9IT69</accession>